<comment type="caution">
    <text evidence="1">The sequence shown here is derived from an EMBL/GenBank/DDBJ whole genome shotgun (WGS) entry which is preliminary data.</text>
</comment>
<dbReference type="RefSeq" id="WP_115817960.1">
    <property type="nucleotide sequence ID" value="NZ_CANKZP010000005.1"/>
</dbReference>
<name>A0A3D9H304_9FLAO</name>
<accession>A0A3D9H304</accession>
<dbReference type="OrthoDB" id="1417838at2"/>
<reference evidence="1 2" key="1">
    <citation type="submission" date="2018-07" db="EMBL/GenBank/DDBJ databases">
        <title>Genomic Encyclopedia of Type Strains, Phase III (KMG-III): the genomes of soil and plant-associated and newly described type strains.</title>
        <authorList>
            <person name="Whitman W."/>
        </authorList>
    </citation>
    <scope>NUCLEOTIDE SEQUENCE [LARGE SCALE GENOMIC DNA]</scope>
    <source>
        <strain evidence="1 2">CECT 7946</strain>
    </source>
</reference>
<protein>
    <submittedName>
        <fullName evidence="1">Uncharacterized protein</fullName>
    </submittedName>
</protein>
<dbReference type="AlphaFoldDB" id="A0A3D9H304"/>
<dbReference type="Proteomes" id="UP000256980">
    <property type="component" value="Unassembled WGS sequence"/>
</dbReference>
<organism evidence="1 2">
    <name type="scientific">Winogradskyella eximia</name>
    <dbReference type="NCBI Taxonomy" id="262006"/>
    <lineage>
        <taxon>Bacteria</taxon>
        <taxon>Pseudomonadati</taxon>
        <taxon>Bacteroidota</taxon>
        <taxon>Flavobacteriia</taxon>
        <taxon>Flavobacteriales</taxon>
        <taxon>Flavobacteriaceae</taxon>
        <taxon>Winogradskyella</taxon>
    </lineage>
</organism>
<proteinExistence type="predicted"/>
<evidence type="ECO:0000313" key="1">
    <source>
        <dbReference type="EMBL" id="RED43276.1"/>
    </source>
</evidence>
<evidence type="ECO:0000313" key="2">
    <source>
        <dbReference type="Proteomes" id="UP000256980"/>
    </source>
</evidence>
<keyword evidence="2" id="KW-1185">Reference proteome</keyword>
<sequence length="256" mass="29174">MTKNICTLLILFATLINYGQNFTLIKNNNPKAKELKHSLNQTKDSLLLGSDTKILHAEIFNEDFEKIVLIDGFKAQISLEHIPEGKFVVEVKLADKVIIMGLMRYDIHTDEANSEMSDKNHTIAEGKGMMLDESLNVIKTVPNKSIVFILTGSNAKQQTKKNQKFYWVVTKVNNESGSCKTMKLMDEEAVGRLILRHKQELNSVSGKLNELTVWEVYNTTEFMEHQMTNPNFFYSLTSDLFNTTPYYSTHAKVANL</sequence>
<gene>
    <name evidence="1" type="ORF">DFQ10_106189</name>
</gene>
<dbReference type="EMBL" id="QRDV01000006">
    <property type="protein sequence ID" value="RED43276.1"/>
    <property type="molecule type" value="Genomic_DNA"/>
</dbReference>